<protein>
    <submittedName>
        <fullName evidence="3">Uncharacterized protein</fullName>
    </submittedName>
</protein>
<name>A0ABS0I6C9_9BACT</name>
<dbReference type="PROSITE" id="PS51257">
    <property type="entry name" value="PROKAR_LIPOPROTEIN"/>
    <property type="match status" value="1"/>
</dbReference>
<gene>
    <name evidence="3" type="ORF">I2H31_15235</name>
</gene>
<dbReference type="EMBL" id="JADQDM010000007">
    <property type="protein sequence ID" value="MBF9222457.1"/>
    <property type="molecule type" value="Genomic_DNA"/>
</dbReference>
<proteinExistence type="predicted"/>
<dbReference type="Proteomes" id="UP000618931">
    <property type="component" value="Unassembled WGS sequence"/>
</dbReference>
<feature type="compositionally biased region" description="Polar residues" evidence="1">
    <location>
        <begin position="41"/>
        <end position="53"/>
    </location>
</feature>
<feature type="region of interest" description="Disordered" evidence="1">
    <location>
        <begin position="32"/>
        <end position="72"/>
    </location>
</feature>
<evidence type="ECO:0000256" key="2">
    <source>
        <dbReference type="SAM" id="SignalP"/>
    </source>
</evidence>
<sequence length="72" mass="7246">MKFSLSRPAALACLLTLPGALLLSSCNSEPKATEADKTATVVPSETNASSDSAAVTARPDSSAMGTDSTMAK</sequence>
<evidence type="ECO:0000256" key="1">
    <source>
        <dbReference type="SAM" id="MobiDB-lite"/>
    </source>
</evidence>
<dbReference type="RefSeq" id="WP_196293899.1">
    <property type="nucleotide sequence ID" value="NZ_JADQDM010000007.1"/>
</dbReference>
<accession>A0ABS0I6C9</accession>
<feature type="signal peptide" evidence="2">
    <location>
        <begin position="1"/>
        <end position="28"/>
    </location>
</feature>
<reference evidence="3 4" key="1">
    <citation type="submission" date="2020-11" db="EMBL/GenBank/DDBJ databases">
        <authorList>
            <person name="Kim M.K."/>
        </authorList>
    </citation>
    <scope>NUCLEOTIDE SEQUENCE [LARGE SCALE GENOMIC DNA]</scope>
    <source>
        <strain evidence="3 4">BT662</strain>
    </source>
</reference>
<evidence type="ECO:0000313" key="3">
    <source>
        <dbReference type="EMBL" id="MBF9222457.1"/>
    </source>
</evidence>
<feature type="chain" id="PRO_5045565941" evidence="2">
    <location>
        <begin position="29"/>
        <end position="72"/>
    </location>
</feature>
<keyword evidence="2" id="KW-0732">Signal</keyword>
<organism evidence="3 4">
    <name type="scientific">Hymenobacter ruricola</name>
    <dbReference type="NCBI Taxonomy" id="2791023"/>
    <lineage>
        <taxon>Bacteria</taxon>
        <taxon>Pseudomonadati</taxon>
        <taxon>Bacteroidota</taxon>
        <taxon>Cytophagia</taxon>
        <taxon>Cytophagales</taxon>
        <taxon>Hymenobacteraceae</taxon>
        <taxon>Hymenobacter</taxon>
    </lineage>
</organism>
<keyword evidence="4" id="KW-1185">Reference proteome</keyword>
<evidence type="ECO:0000313" key="4">
    <source>
        <dbReference type="Proteomes" id="UP000618931"/>
    </source>
</evidence>
<comment type="caution">
    <text evidence="3">The sequence shown here is derived from an EMBL/GenBank/DDBJ whole genome shotgun (WGS) entry which is preliminary data.</text>
</comment>
<feature type="compositionally biased region" description="Polar residues" evidence="1">
    <location>
        <begin position="63"/>
        <end position="72"/>
    </location>
</feature>